<gene>
    <name evidence="3" type="ORF">A3770_02p15610</name>
    <name evidence="2" type="ORF">CPRI1469_LOCUS3026</name>
</gene>
<proteinExistence type="predicted"/>
<sequence length="317" mass="35037">MKDCAGCDVVSHLEAGRDEGLATGDAPMAACCERELEDRKEANRVLTILREHDPSTRHERERRRVVTTEAPKEVGSSAASQADVIGDEFDDDDLDDFDEEFEKYRTQRLRELQEKATGRGSDQGVAKALKLQLGNGVVHGVDNTSLQEILKTHAQSQWSGKAQPGPPVVLVCQFSVKGDVFSHELSELLDELAATDFMGTKFVRIEKVKGVVVNQRDKVNQAAICCFENGRHKAILFGEEAGAPEEVNERAVVSWLLSCGCRRNTKRGLEDGEGDGEGDLEPCEVCGRCYPHEHIKAVYGMRSDSEEETEGEEDAWD</sequence>
<evidence type="ECO:0000256" key="1">
    <source>
        <dbReference type="SAM" id="MobiDB-lite"/>
    </source>
</evidence>
<name>A0A5B8MF01_9CHLO</name>
<feature type="compositionally biased region" description="Basic and acidic residues" evidence="1">
    <location>
        <begin position="52"/>
        <end position="72"/>
    </location>
</feature>
<dbReference type="EMBL" id="CP031035">
    <property type="protein sequence ID" value="QDZ19043.1"/>
    <property type="molecule type" value="Genomic_DNA"/>
</dbReference>
<reference evidence="3 4" key="1">
    <citation type="submission" date="2018-07" db="EMBL/GenBank/DDBJ databases">
        <title>The complete nuclear genome of the prasinophyte Chloropicon primus (CCMP1205).</title>
        <authorList>
            <person name="Pombert J.-F."/>
            <person name="Otis C."/>
            <person name="Turmel M."/>
            <person name="Lemieux C."/>
        </authorList>
    </citation>
    <scope>NUCLEOTIDE SEQUENCE [LARGE SCALE GENOMIC DNA]</scope>
    <source>
        <strain evidence="3 4">CCMP1205</strain>
    </source>
</reference>
<reference evidence="2" key="2">
    <citation type="submission" date="2021-01" db="EMBL/GenBank/DDBJ databases">
        <authorList>
            <person name="Corre E."/>
            <person name="Pelletier E."/>
            <person name="Niang G."/>
            <person name="Scheremetjew M."/>
            <person name="Finn R."/>
            <person name="Kale V."/>
            <person name="Holt S."/>
            <person name="Cochrane G."/>
            <person name="Meng A."/>
            <person name="Brown T."/>
            <person name="Cohen L."/>
        </authorList>
    </citation>
    <scope>NUCLEOTIDE SEQUENCE</scope>
    <source>
        <strain evidence="2">CCMP1205</strain>
    </source>
</reference>
<dbReference type="STRING" id="1764295.A0A5B8MF01"/>
<evidence type="ECO:0000313" key="3">
    <source>
        <dbReference type="EMBL" id="QDZ19043.1"/>
    </source>
</evidence>
<protein>
    <recommendedName>
        <fullName evidence="5">Phosducin thioredoxin-like domain-containing protein</fullName>
    </recommendedName>
</protein>
<keyword evidence="4" id="KW-1185">Reference proteome</keyword>
<dbReference type="OrthoDB" id="10257948at2759"/>
<accession>A0A5B8MF01</accession>
<dbReference type="Proteomes" id="UP000316726">
    <property type="component" value="Chromosome 2"/>
</dbReference>
<dbReference type="SUPFAM" id="SSF52833">
    <property type="entry name" value="Thioredoxin-like"/>
    <property type="match status" value="1"/>
</dbReference>
<dbReference type="EMBL" id="HBHL01004684">
    <property type="protein sequence ID" value="CAD9714174.1"/>
    <property type="molecule type" value="Transcribed_RNA"/>
</dbReference>
<evidence type="ECO:0000313" key="4">
    <source>
        <dbReference type="Proteomes" id="UP000316726"/>
    </source>
</evidence>
<organism evidence="3 4">
    <name type="scientific">Chloropicon primus</name>
    <dbReference type="NCBI Taxonomy" id="1764295"/>
    <lineage>
        <taxon>Eukaryota</taxon>
        <taxon>Viridiplantae</taxon>
        <taxon>Chlorophyta</taxon>
        <taxon>Chloropicophyceae</taxon>
        <taxon>Chloropicales</taxon>
        <taxon>Chloropicaceae</taxon>
        <taxon>Chloropicon</taxon>
    </lineage>
</organism>
<dbReference type="InterPro" id="IPR036249">
    <property type="entry name" value="Thioredoxin-like_sf"/>
</dbReference>
<dbReference type="AlphaFoldDB" id="A0A5B8MF01"/>
<feature type="region of interest" description="Disordered" evidence="1">
    <location>
        <begin position="52"/>
        <end position="80"/>
    </location>
</feature>
<evidence type="ECO:0008006" key="5">
    <source>
        <dbReference type="Google" id="ProtNLM"/>
    </source>
</evidence>
<evidence type="ECO:0000313" key="2">
    <source>
        <dbReference type="EMBL" id="CAD9714174.1"/>
    </source>
</evidence>